<dbReference type="EMBL" id="FMVJ01000005">
    <property type="protein sequence ID" value="SCY71333.1"/>
    <property type="molecule type" value="Genomic_DNA"/>
</dbReference>
<dbReference type="PANTHER" id="PTHR43085:SF57">
    <property type="entry name" value="CARBOHYDRATE KINASE PFKB DOMAIN-CONTAINING PROTEIN"/>
    <property type="match status" value="1"/>
</dbReference>
<sequence>MNFFEFAAVGDNCIDRFLPPIGLSLIGGNAVNVAVQLSRRGLRTGYFGAVGSDEAGRRMLGCFKDNGLYTDHVQIRPGATAYTNIEVNEAGERTFVLEEFGVCKGYRPSDLDLQVLLKMRHVHIGWLDDGGALRRTLKAAGVSVSQDVSVNTDTQHLGIEGLDCVFASAGEDHAEAEQILSTLLAGGARIAVVTCGSRGSMASDGTQVAAAGIRPVEIVDTTGAGDSFIAGFISSYSRGDDLQTCLEIGRDTAAETCRHVGGFPQPVLPLAA</sequence>
<keyword evidence="6" id="KW-1185">Reference proteome</keyword>
<dbReference type="SUPFAM" id="SSF53613">
    <property type="entry name" value="Ribokinase-like"/>
    <property type="match status" value="1"/>
</dbReference>
<evidence type="ECO:0000256" key="3">
    <source>
        <dbReference type="ARBA" id="ARBA00022777"/>
    </source>
</evidence>
<gene>
    <name evidence="5" type="ORF">SAMN02927923_02094</name>
</gene>
<dbReference type="InterPro" id="IPR011611">
    <property type="entry name" value="PfkB_dom"/>
</dbReference>
<organism evidence="5 6">
    <name type="scientific">Microvirga guangxiensis</name>
    <dbReference type="NCBI Taxonomy" id="549386"/>
    <lineage>
        <taxon>Bacteria</taxon>
        <taxon>Pseudomonadati</taxon>
        <taxon>Pseudomonadota</taxon>
        <taxon>Alphaproteobacteria</taxon>
        <taxon>Hyphomicrobiales</taxon>
        <taxon>Methylobacteriaceae</taxon>
        <taxon>Microvirga</taxon>
    </lineage>
</organism>
<dbReference type="PANTHER" id="PTHR43085">
    <property type="entry name" value="HEXOKINASE FAMILY MEMBER"/>
    <property type="match status" value="1"/>
</dbReference>
<dbReference type="Pfam" id="PF00294">
    <property type="entry name" value="PfkB"/>
    <property type="match status" value="2"/>
</dbReference>
<proteinExistence type="inferred from homology"/>
<evidence type="ECO:0000256" key="1">
    <source>
        <dbReference type="ARBA" id="ARBA00010688"/>
    </source>
</evidence>
<dbReference type="PROSITE" id="PS00584">
    <property type="entry name" value="PFKB_KINASES_2"/>
    <property type="match status" value="1"/>
</dbReference>
<dbReference type="InterPro" id="IPR002173">
    <property type="entry name" value="Carboh/pur_kinase_PfkB_CS"/>
</dbReference>
<dbReference type="OrthoDB" id="9776822at2"/>
<evidence type="ECO:0000259" key="4">
    <source>
        <dbReference type="Pfam" id="PF00294"/>
    </source>
</evidence>
<dbReference type="AlphaFoldDB" id="A0A1G5I5N0"/>
<accession>A0A1G5I5N0</accession>
<evidence type="ECO:0000256" key="2">
    <source>
        <dbReference type="ARBA" id="ARBA00022679"/>
    </source>
</evidence>
<evidence type="ECO:0000313" key="5">
    <source>
        <dbReference type="EMBL" id="SCY71333.1"/>
    </source>
</evidence>
<dbReference type="Proteomes" id="UP000199569">
    <property type="component" value="Unassembled WGS sequence"/>
</dbReference>
<comment type="similarity">
    <text evidence="1">Belongs to the carbohydrate kinase PfkB family.</text>
</comment>
<feature type="domain" description="Carbohydrate kinase PfkB" evidence="4">
    <location>
        <begin position="26"/>
        <end position="97"/>
    </location>
</feature>
<keyword evidence="2" id="KW-0808">Transferase</keyword>
<dbReference type="PROSITE" id="PS00583">
    <property type="entry name" value="PFKB_KINASES_1"/>
    <property type="match status" value="1"/>
</dbReference>
<dbReference type="Gene3D" id="3.40.1190.20">
    <property type="match status" value="1"/>
</dbReference>
<protein>
    <submittedName>
        <fullName evidence="5">Fructoselysine 6-kinase</fullName>
    </submittedName>
</protein>
<dbReference type="STRING" id="549386.SAMN02927923_02094"/>
<evidence type="ECO:0000313" key="6">
    <source>
        <dbReference type="Proteomes" id="UP000199569"/>
    </source>
</evidence>
<name>A0A1G5I5N0_9HYPH</name>
<reference evidence="5 6" key="1">
    <citation type="submission" date="2016-10" db="EMBL/GenBank/DDBJ databases">
        <authorList>
            <person name="de Groot N.N."/>
        </authorList>
    </citation>
    <scope>NUCLEOTIDE SEQUENCE [LARGE SCALE GENOMIC DNA]</scope>
    <source>
        <strain evidence="5 6">CGMCC 1.7666</strain>
    </source>
</reference>
<feature type="domain" description="Carbohydrate kinase PfkB" evidence="4">
    <location>
        <begin position="166"/>
        <end position="261"/>
    </location>
</feature>
<dbReference type="InterPro" id="IPR029056">
    <property type="entry name" value="Ribokinase-like"/>
</dbReference>
<dbReference type="RefSeq" id="WP_091134030.1">
    <property type="nucleotide sequence ID" value="NZ_FMVJ01000005.1"/>
</dbReference>
<keyword evidence="3 5" id="KW-0418">Kinase</keyword>
<dbReference type="InterPro" id="IPR050306">
    <property type="entry name" value="PfkB_Carbo_kinase"/>
</dbReference>
<dbReference type="GO" id="GO:0016301">
    <property type="term" value="F:kinase activity"/>
    <property type="evidence" value="ECO:0007669"/>
    <property type="project" value="UniProtKB-KW"/>
</dbReference>